<evidence type="ECO:0000259" key="1">
    <source>
        <dbReference type="PROSITE" id="PS50943"/>
    </source>
</evidence>
<organism evidence="2 3">
    <name type="scientific">Streptomyces ortus</name>
    <dbReference type="NCBI Taxonomy" id="2867268"/>
    <lineage>
        <taxon>Bacteria</taxon>
        <taxon>Bacillati</taxon>
        <taxon>Actinomycetota</taxon>
        <taxon>Actinomycetes</taxon>
        <taxon>Kitasatosporales</taxon>
        <taxon>Streptomycetaceae</taxon>
        <taxon>Streptomyces</taxon>
    </lineage>
</organism>
<evidence type="ECO:0000313" key="3">
    <source>
        <dbReference type="Proteomes" id="UP001165590"/>
    </source>
</evidence>
<dbReference type="SMART" id="SM00530">
    <property type="entry name" value="HTH_XRE"/>
    <property type="match status" value="1"/>
</dbReference>
<name>A0ABT3V0Z5_9ACTN</name>
<dbReference type="Proteomes" id="UP001165590">
    <property type="component" value="Unassembled WGS sequence"/>
</dbReference>
<dbReference type="Pfam" id="PF13560">
    <property type="entry name" value="HTH_31"/>
    <property type="match status" value="1"/>
</dbReference>
<dbReference type="InterPro" id="IPR010982">
    <property type="entry name" value="Lambda_DNA-bd_dom_sf"/>
</dbReference>
<keyword evidence="3" id="KW-1185">Reference proteome</keyword>
<dbReference type="CDD" id="cd00093">
    <property type="entry name" value="HTH_XRE"/>
    <property type="match status" value="1"/>
</dbReference>
<dbReference type="RefSeq" id="WP_267026529.1">
    <property type="nucleotide sequence ID" value="NZ_JAIFZO010000002.1"/>
</dbReference>
<reference evidence="2" key="1">
    <citation type="journal article" date="2022" name="bioRxiv">
        <title>Discovery and biosynthetic assessment of Streptomyces ortus sp nov. isolated from a deep-sea sponge.</title>
        <authorList>
            <person name="Williams S.E."/>
        </authorList>
    </citation>
    <scope>NUCLEOTIDE SEQUENCE</scope>
    <source>
        <strain evidence="2">A15ISP2-DRY2</strain>
    </source>
</reference>
<sequence>MHAGEQSSSNLEMFGSLLRFFRERAGMTQEGLGGQVGYSKSQVAMVERGERPPKGRLVEIADEALGAQGALLTAGKQLRTSHFPAWFEDYAELEAKAAAISMYANHVVPGLLQAEGYARAIFNCHCPPLDEDEVEARVSARLERQKVLQRKPAPLVDFVLEEHTLTRPLGGPTALKEQLSHMLEVGQRRNVGIQVMPHNRKVHAGLNGPMILAETAERDRLAYVEGPGGGYFVDQQPNLGDLFAQYGILRAQALSPEESTKLIERVADAL</sequence>
<proteinExistence type="predicted"/>
<dbReference type="Pfam" id="PF19054">
    <property type="entry name" value="DUF5753"/>
    <property type="match status" value="1"/>
</dbReference>
<dbReference type="EMBL" id="JAIFZO010000002">
    <property type="protein sequence ID" value="MCX4233607.1"/>
    <property type="molecule type" value="Genomic_DNA"/>
</dbReference>
<comment type="caution">
    <text evidence="2">The sequence shown here is derived from an EMBL/GenBank/DDBJ whole genome shotgun (WGS) entry which is preliminary data.</text>
</comment>
<dbReference type="SUPFAM" id="SSF47413">
    <property type="entry name" value="lambda repressor-like DNA-binding domains"/>
    <property type="match status" value="1"/>
</dbReference>
<dbReference type="PROSITE" id="PS50943">
    <property type="entry name" value="HTH_CROC1"/>
    <property type="match status" value="1"/>
</dbReference>
<dbReference type="Gene3D" id="1.10.260.40">
    <property type="entry name" value="lambda repressor-like DNA-binding domains"/>
    <property type="match status" value="1"/>
</dbReference>
<accession>A0ABT3V0Z5</accession>
<dbReference type="InterPro" id="IPR043917">
    <property type="entry name" value="DUF5753"/>
</dbReference>
<protein>
    <submittedName>
        <fullName evidence="2">Helix-turn-helix domain-containing protein</fullName>
    </submittedName>
</protein>
<dbReference type="InterPro" id="IPR001387">
    <property type="entry name" value="Cro/C1-type_HTH"/>
</dbReference>
<evidence type="ECO:0000313" key="2">
    <source>
        <dbReference type="EMBL" id="MCX4233607.1"/>
    </source>
</evidence>
<feature type="domain" description="HTH cro/C1-type" evidence="1">
    <location>
        <begin position="18"/>
        <end position="72"/>
    </location>
</feature>
<gene>
    <name evidence="2" type="ORF">K3769_12625</name>
</gene>